<dbReference type="STRING" id="50402.A0A0A0AX60"/>
<dbReference type="Proteomes" id="UP000053858">
    <property type="component" value="Unassembled WGS sequence"/>
</dbReference>
<dbReference type="GO" id="GO:0004523">
    <property type="term" value="F:RNA-DNA hybrid ribonuclease activity"/>
    <property type="evidence" value="ECO:0007669"/>
    <property type="project" value="UniProtKB-EC"/>
</dbReference>
<name>A0A0A0AX60_CHAVO</name>
<comment type="similarity">
    <text evidence="1">Belongs to the beta type-B retroviral polymerase family. HERV class-II K(HML-2) pol subfamily.</text>
</comment>
<evidence type="ECO:0000313" key="4">
    <source>
        <dbReference type="EMBL" id="KGL98546.1"/>
    </source>
</evidence>
<reference evidence="5" key="1">
    <citation type="journal article" date="2014" name="Science">
        <title>Comparative genomics reveals insights into avian genome evolution and adaptation.</title>
        <authorList>
            <consortium name="Avian Genome Consortium"/>
            <person name="Zhang G."/>
            <person name="Li C."/>
            <person name="Li Q."/>
            <person name="Li B."/>
            <person name="Larkin D.M."/>
            <person name="Lee C."/>
            <person name="Storz J.F."/>
            <person name="Antunes A."/>
            <person name="Greenwold M.J."/>
            <person name="Meredith R.W."/>
            <person name="Odeen A."/>
            <person name="Cui J."/>
            <person name="Zhou Q."/>
            <person name="Xu L."/>
            <person name="Pan H."/>
            <person name="Wang Z."/>
            <person name="Jin L."/>
            <person name="Zhang P."/>
            <person name="Hu H."/>
            <person name="Yang W."/>
            <person name="Hu J."/>
            <person name="Xiao J."/>
            <person name="Yang Z."/>
            <person name="Liu Y."/>
            <person name="Xie Q."/>
            <person name="Yu H."/>
            <person name="Lian J."/>
            <person name="Wen P."/>
            <person name="Zhang F."/>
            <person name="Li H."/>
            <person name="Zeng Y."/>
            <person name="Xiong Z."/>
            <person name="Liu S."/>
            <person name="Zhou L."/>
            <person name="Huang Z."/>
            <person name="An N."/>
            <person name="Wang J."/>
            <person name="Zheng Q."/>
            <person name="Xiong Y."/>
            <person name="Wang G."/>
            <person name="Wang B."/>
            <person name="Wang J."/>
            <person name="Fan Y."/>
            <person name="da Fonseca R.R."/>
            <person name="Alfaro-Nunez A."/>
            <person name="Schubert M."/>
            <person name="Orlando L."/>
            <person name="Mourier T."/>
            <person name="Howard J.T."/>
            <person name="Ganapathy G."/>
            <person name="Pfenning A."/>
            <person name="Whitney O."/>
            <person name="Rivas M.V."/>
            <person name="Hara E."/>
            <person name="Smith J."/>
            <person name="Farre M."/>
            <person name="Narayan J."/>
            <person name="Slavov G."/>
            <person name="Romanov M.N."/>
            <person name="Borges R."/>
            <person name="Machado J.P."/>
            <person name="Khan I."/>
            <person name="Springer M.S."/>
            <person name="Gatesy J."/>
            <person name="Hoffmann F.G."/>
            <person name="Opazo J.C."/>
            <person name="Hastad O."/>
            <person name="Sawyer R.H."/>
            <person name="Kim H."/>
            <person name="Kim K.W."/>
            <person name="Kim H.J."/>
            <person name="Cho S."/>
            <person name="Li N."/>
            <person name="Huang Y."/>
            <person name="Bruford M.W."/>
            <person name="Zhan X."/>
            <person name="Dixon A."/>
            <person name="Bertelsen M.F."/>
            <person name="Derryberry E."/>
            <person name="Warren W."/>
            <person name="Wilson R.K."/>
            <person name="Li S."/>
            <person name="Ray D.A."/>
            <person name="Green R.E."/>
            <person name="O'Brien S.J."/>
            <person name="Griffin D."/>
            <person name="Johnson W.E."/>
            <person name="Haussler D."/>
            <person name="Ryder O.A."/>
            <person name="Willerslev E."/>
            <person name="Graves G.R."/>
            <person name="Alstrom P."/>
            <person name="Fjeldsa J."/>
            <person name="Mindell D.P."/>
            <person name="Edwards S.V."/>
            <person name="Braun E.L."/>
            <person name="Rahbek C."/>
            <person name="Burt D.W."/>
            <person name="Houde P."/>
            <person name="Zhang Y."/>
            <person name="Yang H."/>
            <person name="Wang J."/>
            <person name="Jarvis E.D."/>
            <person name="Gilbert M.T."/>
            <person name="Wang J."/>
        </authorList>
    </citation>
    <scope>NUCLEOTIDE SEQUENCE [LARGE SCALE GENOMIC DNA]</scope>
</reference>
<dbReference type="InterPro" id="IPR043502">
    <property type="entry name" value="DNA/RNA_pol_sf"/>
</dbReference>
<evidence type="ECO:0000256" key="1">
    <source>
        <dbReference type="ARBA" id="ARBA00010879"/>
    </source>
</evidence>
<dbReference type="PANTHER" id="PTHR33064:SF36">
    <property type="entry name" value="CCHC-TYPE DOMAIN-CONTAINING PROTEIN"/>
    <property type="match status" value="1"/>
</dbReference>
<dbReference type="PROSITE" id="PS50878">
    <property type="entry name" value="RT_POL"/>
    <property type="match status" value="1"/>
</dbReference>
<evidence type="ECO:0000259" key="3">
    <source>
        <dbReference type="PROSITE" id="PS50878"/>
    </source>
</evidence>
<dbReference type="InterPro" id="IPR043128">
    <property type="entry name" value="Rev_trsase/Diguanyl_cyclase"/>
</dbReference>
<dbReference type="InterPro" id="IPR051320">
    <property type="entry name" value="Viral_Replic_Matur_Polypro"/>
</dbReference>
<proteinExistence type="inferred from homology"/>
<dbReference type="EC" id="3.1.26.4" evidence="2"/>
<feature type="non-terminal residue" evidence="4">
    <location>
        <position position="232"/>
    </location>
</feature>
<feature type="domain" description="Reverse transcriptase" evidence="3">
    <location>
        <begin position="1"/>
        <end position="135"/>
    </location>
</feature>
<dbReference type="AlphaFoldDB" id="A0A0A0AX60"/>
<dbReference type="InterPro" id="IPR000477">
    <property type="entry name" value="RT_dom"/>
</dbReference>
<dbReference type="Gene3D" id="3.30.70.270">
    <property type="match status" value="2"/>
</dbReference>
<dbReference type="PANTHER" id="PTHR33064">
    <property type="entry name" value="POL PROTEIN"/>
    <property type="match status" value="1"/>
</dbReference>
<dbReference type="EMBL" id="KL873385">
    <property type="protein sequence ID" value="KGL98546.1"/>
    <property type="molecule type" value="Genomic_DNA"/>
</dbReference>
<gene>
    <name evidence="4" type="ORF">N301_13339</name>
</gene>
<keyword evidence="5" id="KW-1185">Reference proteome</keyword>
<evidence type="ECO:0000256" key="2">
    <source>
        <dbReference type="ARBA" id="ARBA00012180"/>
    </source>
</evidence>
<accession>A0A0A0AX60</accession>
<organism evidence="4 5">
    <name type="scientific">Charadrius vociferus</name>
    <name type="common">Killdeer</name>
    <name type="synonym">Aegialitis vocifera</name>
    <dbReference type="NCBI Taxonomy" id="50402"/>
    <lineage>
        <taxon>Eukaryota</taxon>
        <taxon>Metazoa</taxon>
        <taxon>Chordata</taxon>
        <taxon>Craniata</taxon>
        <taxon>Vertebrata</taxon>
        <taxon>Euteleostomi</taxon>
        <taxon>Archelosauria</taxon>
        <taxon>Archosauria</taxon>
        <taxon>Dinosauria</taxon>
        <taxon>Saurischia</taxon>
        <taxon>Theropoda</taxon>
        <taxon>Coelurosauria</taxon>
        <taxon>Aves</taxon>
        <taxon>Neognathae</taxon>
        <taxon>Neoaves</taxon>
        <taxon>Charadriiformes</taxon>
        <taxon>Charadriidae</taxon>
        <taxon>Charadrius</taxon>
    </lineage>
</organism>
<sequence length="232" mass="26815">WFTVIDLKDAFFCIPLDKSSRKLFAFEWENPHSGRKTQLTWTRLPQGFKNSPTIFGNQLAKELETWTNQEDNQVPRSQYLLLQYVDDIFIATENRMQCVAVTITMLNQLGLNGYKVSKEKAQIACQTVLYLGCEISQGQRKLGINRIEAICAIPEPRNLHELRTFLGMTGWCRLWIMDYGLIARPLYEVQKSPVFVWSKPQKEAFKKLKLALKTAPALGLPDLTKEFQLFVH</sequence>
<dbReference type="Pfam" id="PF00078">
    <property type="entry name" value="RVT_1"/>
    <property type="match status" value="1"/>
</dbReference>
<dbReference type="SUPFAM" id="SSF56672">
    <property type="entry name" value="DNA/RNA polymerases"/>
    <property type="match status" value="1"/>
</dbReference>
<dbReference type="FunFam" id="3.30.70.270:FF:000020">
    <property type="entry name" value="Transposon Tf2-6 polyprotein-like Protein"/>
    <property type="match status" value="1"/>
</dbReference>
<protein>
    <recommendedName>
        <fullName evidence="2">ribonuclease H</fullName>
        <ecNumber evidence="2">3.1.26.4</ecNumber>
    </recommendedName>
</protein>
<feature type="non-terminal residue" evidence="4">
    <location>
        <position position="1"/>
    </location>
</feature>
<evidence type="ECO:0000313" key="5">
    <source>
        <dbReference type="Proteomes" id="UP000053858"/>
    </source>
</evidence>